<organism evidence="3 4">
    <name type="scientific">Kocuria carniphila</name>
    <dbReference type="NCBI Taxonomy" id="262208"/>
    <lineage>
        <taxon>Bacteria</taxon>
        <taxon>Bacillati</taxon>
        <taxon>Actinomycetota</taxon>
        <taxon>Actinomycetes</taxon>
        <taxon>Micrococcales</taxon>
        <taxon>Micrococcaceae</taxon>
        <taxon>Kocuria</taxon>
    </lineage>
</organism>
<dbReference type="InterPro" id="IPR000073">
    <property type="entry name" value="AB_hydrolase_1"/>
</dbReference>
<comment type="caution">
    <text evidence="3">The sequence shown here is derived from an EMBL/GenBank/DDBJ whole genome shotgun (WGS) entry which is preliminary data.</text>
</comment>
<sequence length="373" mass="40581">MLPELELVPVDESVLEELVAVAVADTDPNDVTPPLEPGWGEARVTWLRDFHRRNRPGLVNGHQLTEAVRVNGRVSGAIRLESLSPVEVECGIWLARSARGRDLSHGVFSLIIERAIGTGAQRIIAHTTAGNEPAIAALRRAGAVLTSGPEPTVTAVIELIRDVPSEHSADEGADTQPQTASTGRHRSVVLPAGTINYVDTGGPGPVMVLTHGFPMDHLQWRKVVPLLGGVRCIMPTLPLGAHKNAMNLDADLSQLGQANILADFLEALELQDVTLVMNDWGGPQFVVALGRDERISRMAFVACEAFDNFPPPQARPAVLLTRAPGGAWLLMQLLRTPLFRHHRRAWGAVSHTRIPDRVLDEWFTPTSYPGVDW</sequence>
<reference evidence="3 4" key="1">
    <citation type="journal article" date="2024" name="Fungal Genet. Biol.">
        <title>The porcine skin microbiome exhibits broad fungal antagonism.</title>
        <authorList>
            <person name="De La Cruz K.F."/>
            <person name="Townsend E.C."/>
            <person name="Alex Cheong J.Z."/>
            <person name="Salamzade R."/>
            <person name="Liu A."/>
            <person name="Sandstrom S."/>
            <person name="Davila E."/>
            <person name="Huang L."/>
            <person name="Xu K.H."/>
            <person name="Wu S.Y."/>
            <person name="Meudt J.J."/>
            <person name="Shanmuganayagam D."/>
            <person name="Gibson A.L.F."/>
            <person name="Kalan L.R."/>
        </authorList>
    </citation>
    <scope>NUCLEOTIDE SEQUENCE [LARGE SCALE GENOMIC DNA]</scope>
    <source>
        <strain evidence="3 4">LK2625</strain>
    </source>
</reference>
<dbReference type="Gene3D" id="3.40.50.1820">
    <property type="entry name" value="alpha/beta hydrolase"/>
    <property type="match status" value="1"/>
</dbReference>
<dbReference type="Pfam" id="PF00561">
    <property type="entry name" value="Abhydrolase_1"/>
    <property type="match status" value="1"/>
</dbReference>
<evidence type="ECO:0000259" key="2">
    <source>
        <dbReference type="PROSITE" id="PS51186"/>
    </source>
</evidence>
<dbReference type="Gene3D" id="3.40.630.30">
    <property type="match status" value="1"/>
</dbReference>
<dbReference type="SUPFAM" id="SSF53474">
    <property type="entry name" value="alpha/beta-Hydrolases"/>
    <property type="match status" value="1"/>
</dbReference>
<dbReference type="Proteomes" id="UP001558481">
    <property type="component" value="Unassembled WGS sequence"/>
</dbReference>
<dbReference type="GO" id="GO:0016787">
    <property type="term" value="F:hydrolase activity"/>
    <property type="evidence" value="ECO:0007669"/>
    <property type="project" value="UniProtKB-KW"/>
</dbReference>
<dbReference type="EMBL" id="JAYWLU010000002">
    <property type="protein sequence ID" value="MEX3593560.1"/>
    <property type="molecule type" value="Genomic_DNA"/>
</dbReference>
<keyword evidence="4" id="KW-1185">Reference proteome</keyword>
<dbReference type="PROSITE" id="PS51186">
    <property type="entry name" value="GNAT"/>
    <property type="match status" value="1"/>
</dbReference>
<evidence type="ECO:0000256" key="1">
    <source>
        <dbReference type="SAM" id="MobiDB-lite"/>
    </source>
</evidence>
<dbReference type="SUPFAM" id="SSF55729">
    <property type="entry name" value="Acyl-CoA N-acyltransferases (Nat)"/>
    <property type="match status" value="1"/>
</dbReference>
<protein>
    <submittedName>
        <fullName evidence="3">Alpha/beta fold hydrolase</fullName>
    </submittedName>
</protein>
<dbReference type="InterPro" id="IPR000182">
    <property type="entry name" value="GNAT_dom"/>
</dbReference>
<accession>A0ABV3UYQ3</accession>
<gene>
    <name evidence="3" type="ORF">VVR66_02400</name>
</gene>
<evidence type="ECO:0000313" key="4">
    <source>
        <dbReference type="Proteomes" id="UP001558481"/>
    </source>
</evidence>
<dbReference type="InterPro" id="IPR016181">
    <property type="entry name" value="Acyl_CoA_acyltransferase"/>
</dbReference>
<name>A0ABV3UYQ3_9MICC</name>
<dbReference type="Pfam" id="PF13302">
    <property type="entry name" value="Acetyltransf_3"/>
    <property type="match status" value="1"/>
</dbReference>
<dbReference type="RefSeq" id="WP_368629065.1">
    <property type="nucleotide sequence ID" value="NZ_JAYWLU010000002.1"/>
</dbReference>
<keyword evidence="3" id="KW-0378">Hydrolase</keyword>
<feature type="region of interest" description="Disordered" evidence="1">
    <location>
        <begin position="164"/>
        <end position="185"/>
    </location>
</feature>
<evidence type="ECO:0000313" key="3">
    <source>
        <dbReference type="EMBL" id="MEX3593560.1"/>
    </source>
</evidence>
<feature type="domain" description="N-acetyltransferase" evidence="2">
    <location>
        <begin position="5"/>
        <end position="164"/>
    </location>
</feature>
<proteinExistence type="predicted"/>
<dbReference type="InterPro" id="IPR029058">
    <property type="entry name" value="AB_hydrolase_fold"/>
</dbReference>